<evidence type="ECO:0000256" key="4">
    <source>
        <dbReference type="ARBA" id="ARBA00022553"/>
    </source>
</evidence>
<evidence type="ECO:0000256" key="10">
    <source>
        <dbReference type="SAM" id="Coils"/>
    </source>
</evidence>
<dbReference type="Gene3D" id="6.10.340.10">
    <property type="match status" value="1"/>
</dbReference>
<evidence type="ECO:0000256" key="1">
    <source>
        <dbReference type="ARBA" id="ARBA00000085"/>
    </source>
</evidence>
<dbReference type="InterPro" id="IPR003661">
    <property type="entry name" value="HisK_dim/P_dom"/>
</dbReference>
<comment type="subcellular location">
    <subcellularLocation>
        <location evidence="2">Membrane</location>
    </subcellularLocation>
</comment>
<evidence type="ECO:0000313" key="15">
    <source>
        <dbReference type="EMBL" id="ROR03238.1"/>
    </source>
</evidence>
<keyword evidence="7" id="KW-0418">Kinase</keyword>
<dbReference type="EC" id="2.7.13.3" evidence="3"/>
<keyword evidence="6" id="KW-0547">Nucleotide-binding</keyword>
<dbReference type="PANTHER" id="PTHR43065">
    <property type="entry name" value="SENSOR HISTIDINE KINASE"/>
    <property type="match status" value="1"/>
</dbReference>
<dbReference type="SMART" id="SM00091">
    <property type="entry name" value="PAS"/>
    <property type="match status" value="1"/>
</dbReference>
<dbReference type="InterPro" id="IPR003660">
    <property type="entry name" value="HAMP_dom"/>
</dbReference>
<keyword evidence="8" id="KW-0067">ATP-binding</keyword>
<dbReference type="InterPro" id="IPR004358">
    <property type="entry name" value="Sig_transdc_His_kin-like_C"/>
</dbReference>
<dbReference type="InterPro" id="IPR013767">
    <property type="entry name" value="PAS_fold"/>
</dbReference>
<keyword evidence="11" id="KW-0812">Transmembrane</keyword>
<evidence type="ECO:0000259" key="13">
    <source>
        <dbReference type="PROSITE" id="PS50112"/>
    </source>
</evidence>
<dbReference type="PROSITE" id="PS50112">
    <property type="entry name" value="PAS"/>
    <property type="match status" value="1"/>
</dbReference>
<evidence type="ECO:0000256" key="5">
    <source>
        <dbReference type="ARBA" id="ARBA00022679"/>
    </source>
</evidence>
<dbReference type="RefSeq" id="WP_123289027.1">
    <property type="nucleotide sequence ID" value="NZ_RJVA01000009.1"/>
</dbReference>
<dbReference type="InterPro" id="IPR005467">
    <property type="entry name" value="His_kinase_dom"/>
</dbReference>
<reference evidence="15 16" key="1">
    <citation type="submission" date="2018-11" db="EMBL/GenBank/DDBJ databases">
        <title>Genomic Encyclopedia of Type Strains, Phase IV (KMG-IV): sequencing the most valuable type-strain genomes for metagenomic binning, comparative biology and taxonomic classification.</title>
        <authorList>
            <person name="Goeker M."/>
        </authorList>
    </citation>
    <scope>NUCLEOTIDE SEQUENCE [LARGE SCALE GENOMIC DNA]</scope>
    <source>
        <strain evidence="15 16">DSM 22027</strain>
    </source>
</reference>
<name>A0A3N1VQA3_9BACT</name>
<dbReference type="InterPro" id="IPR035965">
    <property type="entry name" value="PAS-like_dom_sf"/>
</dbReference>
<dbReference type="CDD" id="cd00082">
    <property type="entry name" value="HisKA"/>
    <property type="match status" value="1"/>
</dbReference>
<dbReference type="Proteomes" id="UP000276223">
    <property type="component" value="Unassembled WGS sequence"/>
</dbReference>
<proteinExistence type="predicted"/>
<comment type="catalytic activity">
    <reaction evidence="1">
        <text>ATP + protein L-histidine = ADP + protein N-phospho-L-histidine.</text>
        <dbReference type="EC" id="2.7.13.3"/>
    </reaction>
</comment>
<dbReference type="CDD" id="cd00130">
    <property type="entry name" value="PAS"/>
    <property type="match status" value="1"/>
</dbReference>
<protein>
    <recommendedName>
        <fullName evidence="3">histidine kinase</fullName>
        <ecNumber evidence="3">2.7.13.3</ecNumber>
    </recommendedName>
</protein>
<accession>A0A3N1VQA3</accession>
<keyword evidence="9" id="KW-0902">Two-component regulatory system</keyword>
<dbReference type="PROSITE" id="PS50885">
    <property type="entry name" value="HAMP"/>
    <property type="match status" value="1"/>
</dbReference>
<keyword evidence="4" id="KW-0597">Phosphoprotein</keyword>
<dbReference type="Pfam" id="PF00672">
    <property type="entry name" value="HAMP"/>
    <property type="match status" value="1"/>
</dbReference>
<evidence type="ECO:0000256" key="7">
    <source>
        <dbReference type="ARBA" id="ARBA00022777"/>
    </source>
</evidence>
<dbReference type="SUPFAM" id="SSF158472">
    <property type="entry name" value="HAMP domain-like"/>
    <property type="match status" value="1"/>
</dbReference>
<organism evidence="15 16">
    <name type="scientific">Desulfosoma caldarium</name>
    <dbReference type="NCBI Taxonomy" id="610254"/>
    <lineage>
        <taxon>Bacteria</taxon>
        <taxon>Pseudomonadati</taxon>
        <taxon>Thermodesulfobacteriota</taxon>
        <taxon>Syntrophobacteria</taxon>
        <taxon>Syntrophobacterales</taxon>
        <taxon>Syntrophobacteraceae</taxon>
        <taxon>Desulfosoma</taxon>
    </lineage>
</organism>
<feature type="transmembrane region" description="Helical" evidence="11">
    <location>
        <begin position="195"/>
        <end position="217"/>
    </location>
</feature>
<evidence type="ECO:0000259" key="14">
    <source>
        <dbReference type="PROSITE" id="PS50885"/>
    </source>
</evidence>
<dbReference type="SMART" id="SM00387">
    <property type="entry name" value="HATPase_c"/>
    <property type="match status" value="1"/>
</dbReference>
<dbReference type="SMART" id="SM00304">
    <property type="entry name" value="HAMP"/>
    <property type="match status" value="1"/>
</dbReference>
<dbReference type="SUPFAM" id="SSF47384">
    <property type="entry name" value="Homodimeric domain of signal transducing histidine kinase"/>
    <property type="match status" value="1"/>
</dbReference>
<dbReference type="GO" id="GO:0005524">
    <property type="term" value="F:ATP binding"/>
    <property type="evidence" value="ECO:0007669"/>
    <property type="project" value="UniProtKB-KW"/>
</dbReference>
<keyword evidence="5" id="KW-0808">Transferase</keyword>
<feature type="domain" description="PAS" evidence="13">
    <location>
        <begin position="272"/>
        <end position="334"/>
    </location>
</feature>
<evidence type="ECO:0000256" key="2">
    <source>
        <dbReference type="ARBA" id="ARBA00004370"/>
    </source>
</evidence>
<dbReference type="Pfam" id="PF02518">
    <property type="entry name" value="HATPase_c"/>
    <property type="match status" value="1"/>
</dbReference>
<feature type="domain" description="HAMP" evidence="14">
    <location>
        <begin position="215"/>
        <end position="267"/>
    </location>
</feature>
<dbReference type="PANTHER" id="PTHR43065:SF46">
    <property type="entry name" value="C4-DICARBOXYLATE TRANSPORT SENSOR PROTEIN DCTB"/>
    <property type="match status" value="1"/>
</dbReference>
<dbReference type="InterPro" id="IPR000014">
    <property type="entry name" value="PAS"/>
</dbReference>
<evidence type="ECO:0000256" key="11">
    <source>
        <dbReference type="SAM" id="Phobius"/>
    </source>
</evidence>
<dbReference type="Gene3D" id="1.10.287.130">
    <property type="match status" value="1"/>
</dbReference>
<feature type="coiled-coil region" evidence="10">
    <location>
        <begin position="255"/>
        <end position="282"/>
    </location>
</feature>
<evidence type="ECO:0000256" key="3">
    <source>
        <dbReference type="ARBA" id="ARBA00012438"/>
    </source>
</evidence>
<dbReference type="PROSITE" id="PS50109">
    <property type="entry name" value="HIS_KIN"/>
    <property type="match status" value="1"/>
</dbReference>
<keyword evidence="16" id="KW-1185">Reference proteome</keyword>
<dbReference type="Pfam" id="PF00989">
    <property type="entry name" value="PAS"/>
    <property type="match status" value="1"/>
</dbReference>
<dbReference type="OrthoDB" id="9805967at2"/>
<feature type="domain" description="Histidine kinase" evidence="12">
    <location>
        <begin position="405"/>
        <end position="628"/>
    </location>
</feature>
<dbReference type="SMART" id="SM00388">
    <property type="entry name" value="HisKA"/>
    <property type="match status" value="1"/>
</dbReference>
<dbReference type="EMBL" id="RJVA01000009">
    <property type="protein sequence ID" value="ROR03238.1"/>
    <property type="molecule type" value="Genomic_DNA"/>
</dbReference>
<dbReference type="SUPFAM" id="SSF55874">
    <property type="entry name" value="ATPase domain of HSP90 chaperone/DNA topoisomerase II/histidine kinase"/>
    <property type="match status" value="1"/>
</dbReference>
<dbReference type="GO" id="GO:0000155">
    <property type="term" value="F:phosphorelay sensor kinase activity"/>
    <property type="evidence" value="ECO:0007669"/>
    <property type="project" value="InterPro"/>
</dbReference>
<dbReference type="CDD" id="cd06225">
    <property type="entry name" value="HAMP"/>
    <property type="match status" value="1"/>
</dbReference>
<gene>
    <name evidence="15" type="ORF">EDC27_0500</name>
</gene>
<dbReference type="GO" id="GO:0016020">
    <property type="term" value="C:membrane"/>
    <property type="evidence" value="ECO:0007669"/>
    <property type="project" value="UniProtKB-SubCell"/>
</dbReference>
<dbReference type="InterPro" id="IPR036097">
    <property type="entry name" value="HisK_dim/P_sf"/>
</dbReference>
<dbReference type="NCBIfam" id="TIGR00229">
    <property type="entry name" value="sensory_box"/>
    <property type="match status" value="1"/>
</dbReference>
<dbReference type="InterPro" id="IPR036890">
    <property type="entry name" value="HATPase_C_sf"/>
</dbReference>
<dbReference type="AlphaFoldDB" id="A0A3N1VQA3"/>
<dbReference type="Pfam" id="PF00512">
    <property type="entry name" value="HisKA"/>
    <property type="match status" value="1"/>
</dbReference>
<dbReference type="Gene3D" id="3.30.565.10">
    <property type="entry name" value="Histidine kinase-like ATPase, C-terminal domain"/>
    <property type="match status" value="1"/>
</dbReference>
<sequence>MWYRSLGLRLIFVVGAVTSVVFAVFFYGTLQTQSRETLDEMVRSVHLASEIVRRSLRYDMLQYQPERLHRAIDTIGGHERIDKVRIFNALGRIIYSSHKAEMGTYLDKSAEQCYACHTREEPFERLDTAERTRIFQSEAGYRVLGMINPIYNEPDCFNGSCHVHPPDQKVLGVLDIDVSLEGMDRALERMRTHMFLLAGCAVITIAAILVVLIHRFLNRPLQQLLQGIERVSAGDLSTPIVVHSRDEIGVLAKSFNTMTERLRASERELRESEAKYRSLFENDPNPIFVLDLETFHILDVNIRAVETYEYSREELLAMSFLDLAEEKDAQKIRELATQACIFLPRVRHRKKSGDYLYVNIHSCPRLHLGRDVIIANIADITDRVQTEAQLIQAAKMATLGEMSAGVAHELNQPLNAIRIGCEFFLKKVRRGEPVEAHTMAKVATQIVEQVERASGIINHLREFGRRSDAFEMEPVDINRPIQDVFTVLGQQLRLREIRVELDLAQGLPPVLGVANRLEQVFLNLVMNARDAMEEKRQRGEDEEMVLYIRTFQEGDKVVVMVRDTGTGIPEGIRERIFEPFFTTKEVGRGTGLGLSISYGIIKECGGSIEVHSEEGQGTTFRLTFPACQEPEMWAGWRAV</sequence>
<dbReference type="Gene3D" id="3.30.450.20">
    <property type="entry name" value="PAS domain"/>
    <property type="match status" value="1"/>
</dbReference>
<dbReference type="SUPFAM" id="SSF55785">
    <property type="entry name" value="PYP-like sensor domain (PAS domain)"/>
    <property type="match status" value="1"/>
</dbReference>
<evidence type="ECO:0000313" key="16">
    <source>
        <dbReference type="Proteomes" id="UP000276223"/>
    </source>
</evidence>
<evidence type="ECO:0000256" key="8">
    <source>
        <dbReference type="ARBA" id="ARBA00022840"/>
    </source>
</evidence>
<evidence type="ECO:0000256" key="9">
    <source>
        <dbReference type="ARBA" id="ARBA00023012"/>
    </source>
</evidence>
<evidence type="ECO:0000256" key="6">
    <source>
        <dbReference type="ARBA" id="ARBA00022741"/>
    </source>
</evidence>
<dbReference type="Gene3D" id="3.30.450.290">
    <property type="match status" value="1"/>
</dbReference>
<dbReference type="InterPro" id="IPR003594">
    <property type="entry name" value="HATPase_dom"/>
</dbReference>
<keyword evidence="11" id="KW-0472">Membrane</keyword>
<keyword evidence="10" id="KW-0175">Coiled coil</keyword>
<feature type="transmembrane region" description="Helical" evidence="11">
    <location>
        <begin position="6"/>
        <end position="27"/>
    </location>
</feature>
<evidence type="ECO:0000259" key="12">
    <source>
        <dbReference type="PROSITE" id="PS50109"/>
    </source>
</evidence>
<comment type="caution">
    <text evidence="15">The sequence shown here is derived from an EMBL/GenBank/DDBJ whole genome shotgun (WGS) entry which is preliminary data.</text>
</comment>
<dbReference type="PRINTS" id="PR00344">
    <property type="entry name" value="BCTRLSENSOR"/>
</dbReference>
<keyword evidence="11" id="KW-1133">Transmembrane helix</keyword>